<name>A0A067P259_PLEO1</name>
<dbReference type="EMBL" id="KL198006">
    <property type="protein sequence ID" value="KDQ29951.1"/>
    <property type="molecule type" value="Genomic_DNA"/>
</dbReference>
<reference evidence="3" key="1">
    <citation type="journal article" date="2014" name="Proc. Natl. Acad. Sci. U.S.A.">
        <title>Extensive sampling of basidiomycete genomes demonstrates inadequacy of the white-rot/brown-rot paradigm for wood decay fungi.</title>
        <authorList>
            <person name="Riley R."/>
            <person name="Salamov A.A."/>
            <person name="Brown D.W."/>
            <person name="Nagy L.G."/>
            <person name="Floudas D."/>
            <person name="Held B.W."/>
            <person name="Levasseur A."/>
            <person name="Lombard V."/>
            <person name="Morin E."/>
            <person name="Otillar R."/>
            <person name="Lindquist E.A."/>
            <person name="Sun H."/>
            <person name="LaButti K.M."/>
            <person name="Schmutz J."/>
            <person name="Jabbour D."/>
            <person name="Luo H."/>
            <person name="Baker S.E."/>
            <person name="Pisabarro A.G."/>
            <person name="Walton J.D."/>
            <person name="Blanchette R.A."/>
            <person name="Henrissat B."/>
            <person name="Martin F."/>
            <person name="Cullen D."/>
            <person name="Hibbett D.S."/>
            <person name="Grigoriev I.V."/>
        </authorList>
    </citation>
    <scope>NUCLEOTIDE SEQUENCE [LARGE SCALE GENOMIC DNA]</scope>
    <source>
        <strain evidence="3">PC15</strain>
    </source>
</reference>
<protein>
    <submittedName>
        <fullName evidence="2">Uncharacterized protein</fullName>
    </submittedName>
</protein>
<organism evidence="2 3">
    <name type="scientific">Pleurotus ostreatus (strain PC15)</name>
    <name type="common">Oyster mushroom</name>
    <dbReference type="NCBI Taxonomy" id="1137138"/>
    <lineage>
        <taxon>Eukaryota</taxon>
        <taxon>Fungi</taxon>
        <taxon>Dikarya</taxon>
        <taxon>Basidiomycota</taxon>
        <taxon>Agaricomycotina</taxon>
        <taxon>Agaricomycetes</taxon>
        <taxon>Agaricomycetidae</taxon>
        <taxon>Agaricales</taxon>
        <taxon>Pleurotineae</taxon>
        <taxon>Pleurotaceae</taxon>
        <taxon>Pleurotus</taxon>
    </lineage>
</organism>
<dbReference type="STRING" id="1137138.A0A067P259"/>
<feature type="region of interest" description="Disordered" evidence="1">
    <location>
        <begin position="344"/>
        <end position="379"/>
    </location>
</feature>
<feature type="compositionally biased region" description="Acidic residues" evidence="1">
    <location>
        <begin position="349"/>
        <end position="366"/>
    </location>
</feature>
<dbReference type="Pfam" id="PF20414">
    <property type="entry name" value="DUF6698"/>
    <property type="match status" value="1"/>
</dbReference>
<evidence type="ECO:0000313" key="2">
    <source>
        <dbReference type="EMBL" id="KDQ29951.1"/>
    </source>
</evidence>
<dbReference type="HOGENOM" id="CLU_035918_2_2_1"/>
<dbReference type="InParanoid" id="A0A067P259"/>
<evidence type="ECO:0000256" key="1">
    <source>
        <dbReference type="SAM" id="MobiDB-lite"/>
    </source>
</evidence>
<accession>A0A067P259</accession>
<feature type="compositionally biased region" description="Basic and acidic residues" evidence="1">
    <location>
        <begin position="367"/>
        <end position="379"/>
    </location>
</feature>
<dbReference type="VEuPathDB" id="FungiDB:PLEOSDRAFT_1100986"/>
<gene>
    <name evidence="2" type="ORF">PLEOSDRAFT_1100986</name>
</gene>
<dbReference type="InterPro" id="IPR046521">
    <property type="entry name" value="DUF6698"/>
</dbReference>
<sequence length="379" mass="43230">MALAAKQNFDLLNEGLTQAGVNPSKRNRRTRIQNAEASQILEQFESLGKIVPRLISPFLEVRLILTLGYQLSQEGTPDPAATGGAPLPQETIKENERFRSAEMMLVTHMPGFNDLIEEFRKTNWGSKWSDIVSLISKTATQTRSNDSSSVGNKLNYFLADVKATVPQELLDEKSTRGFNHTWTGQLLCPRRMLAKFKQDPDAFIAKCNPGPRKILHSDWPTFLYANHDQDYDRDNPEEGLFRNVILHHLLIGPGAALRPEQKQTRRSNARIIGATTVNAYLIAYAACLARFMLNNSKEWDHTDFQFDVSAFYDRIINYFDSGKDDDNVIELLAWFQREVFAGRSSTTTNEEDIPDSEDEVEDEDEDARISRQRELRRNQ</sequence>
<evidence type="ECO:0000313" key="3">
    <source>
        <dbReference type="Proteomes" id="UP000027073"/>
    </source>
</evidence>
<dbReference type="Proteomes" id="UP000027073">
    <property type="component" value="Unassembled WGS sequence"/>
</dbReference>
<dbReference type="OrthoDB" id="3160134at2759"/>
<dbReference type="AlphaFoldDB" id="A0A067P259"/>
<proteinExistence type="predicted"/>